<dbReference type="AlphaFoldDB" id="A0A9P0EBP4"/>
<evidence type="ECO:0000313" key="1">
    <source>
        <dbReference type="EMBL" id="CAH1393503.1"/>
    </source>
</evidence>
<proteinExistence type="predicted"/>
<keyword evidence="2" id="KW-1185">Reference proteome</keyword>
<evidence type="ECO:0000313" key="2">
    <source>
        <dbReference type="Proteomes" id="UP001152798"/>
    </source>
</evidence>
<dbReference type="Proteomes" id="UP001152798">
    <property type="component" value="Chromosome 2"/>
</dbReference>
<dbReference type="EMBL" id="OV725078">
    <property type="protein sequence ID" value="CAH1393503.1"/>
    <property type="molecule type" value="Genomic_DNA"/>
</dbReference>
<gene>
    <name evidence="1" type="ORF">NEZAVI_LOCUS4166</name>
</gene>
<organism evidence="1 2">
    <name type="scientific">Nezara viridula</name>
    <name type="common">Southern green stink bug</name>
    <name type="synonym">Cimex viridulus</name>
    <dbReference type="NCBI Taxonomy" id="85310"/>
    <lineage>
        <taxon>Eukaryota</taxon>
        <taxon>Metazoa</taxon>
        <taxon>Ecdysozoa</taxon>
        <taxon>Arthropoda</taxon>
        <taxon>Hexapoda</taxon>
        <taxon>Insecta</taxon>
        <taxon>Pterygota</taxon>
        <taxon>Neoptera</taxon>
        <taxon>Paraneoptera</taxon>
        <taxon>Hemiptera</taxon>
        <taxon>Heteroptera</taxon>
        <taxon>Panheteroptera</taxon>
        <taxon>Pentatomomorpha</taxon>
        <taxon>Pentatomoidea</taxon>
        <taxon>Pentatomidae</taxon>
        <taxon>Pentatominae</taxon>
        <taxon>Nezara</taxon>
    </lineage>
</organism>
<accession>A0A9P0EBP4</accession>
<name>A0A9P0EBP4_NEZVI</name>
<reference evidence="1" key="1">
    <citation type="submission" date="2022-01" db="EMBL/GenBank/DDBJ databases">
        <authorList>
            <person name="King R."/>
        </authorList>
    </citation>
    <scope>NUCLEOTIDE SEQUENCE</scope>
</reference>
<sequence>MGTIPSTRLHQIFCGAPRFRRFNLCSIPLSGREIFHIHKEQQGEERNFKDSGMFDESYIETDSVDGFRFRAHNSGVSSELIRVTLGSYSNRPRHERVFSNRISKARSKTRTRYHNQRRGVSLTRIHFN</sequence>
<protein>
    <submittedName>
        <fullName evidence="1">Uncharacterized protein</fullName>
    </submittedName>
</protein>